<evidence type="ECO:0000256" key="1">
    <source>
        <dbReference type="ARBA" id="ARBA00004123"/>
    </source>
</evidence>
<dbReference type="InterPro" id="IPR036910">
    <property type="entry name" value="HMG_box_dom_sf"/>
</dbReference>
<dbReference type="Gene3D" id="1.10.20.10">
    <property type="entry name" value="Histone, subunit A"/>
    <property type="match status" value="1"/>
</dbReference>
<dbReference type="SUPFAM" id="SSF47113">
    <property type="entry name" value="Histone-fold"/>
    <property type="match status" value="1"/>
</dbReference>
<dbReference type="GO" id="GO:0046982">
    <property type="term" value="F:protein heterodimerization activity"/>
    <property type="evidence" value="ECO:0007669"/>
    <property type="project" value="InterPro"/>
</dbReference>
<dbReference type="CDD" id="cd22929">
    <property type="entry name" value="HFD_POLE4-like"/>
    <property type="match status" value="1"/>
</dbReference>
<dbReference type="InterPro" id="IPR050568">
    <property type="entry name" value="Transcr_DNA_Rep_Reg"/>
</dbReference>
<keyword evidence="3" id="KW-0238">DNA-binding</keyword>
<dbReference type="OrthoDB" id="1919336at2759"/>
<dbReference type="GO" id="GO:0003677">
    <property type="term" value="F:DNA binding"/>
    <property type="evidence" value="ECO:0007669"/>
    <property type="project" value="UniProtKB-UniRule"/>
</dbReference>
<dbReference type="InterPro" id="IPR009072">
    <property type="entry name" value="Histone-fold"/>
</dbReference>
<feature type="compositionally biased region" description="Acidic residues" evidence="4">
    <location>
        <begin position="11"/>
        <end position="29"/>
    </location>
</feature>
<comment type="caution">
    <text evidence="6">The sequence shown here is derived from an EMBL/GenBank/DDBJ whole genome shotgun (WGS) entry which is preliminary data.</text>
</comment>
<gene>
    <name evidence="6" type="ORF">RFI_23339</name>
</gene>
<protein>
    <recommendedName>
        <fullName evidence="5">HMG box domain-containing protein</fullName>
    </recommendedName>
</protein>
<evidence type="ECO:0000313" key="6">
    <source>
        <dbReference type="EMBL" id="ETO14029.1"/>
    </source>
</evidence>
<proteinExistence type="predicted"/>
<keyword evidence="2 3" id="KW-0539">Nucleus</keyword>
<name>X6MJK3_RETFI</name>
<dbReference type="Pfam" id="PF00808">
    <property type="entry name" value="CBFD_NFYB_HMF"/>
    <property type="match status" value="1"/>
</dbReference>
<dbReference type="CDD" id="cd00084">
    <property type="entry name" value="HMG-box_SF"/>
    <property type="match status" value="1"/>
</dbReference>
<dbReference type="InterPro" id="IPR003958">
    <property type="entry name" value="CBFA_NFYB_domain"/>
</dbReference>
<evidence type="ECO:0000313" key="7">
    <source>
        <dbReference type="Proteomes" id="UP000023152"/>
    </source>
</evidence>
<feature type="domain" description="HMG box" evidence="5">
    <location>
        <begin position="38"/>
        <end position="106"/>
    </location>
</feature>
<keyword evidence="7" id="KW-1185">Reference proteome</keyword>
<dbReference type="GO" id="GO:0005634">
    <property type="term" value="C:nucleus"/>
    <property type="evidence" value="ECO:0007669"/>
    <property type="project" value="UniProtKB-SubCell"/>
</dbReference>
<dbReference type="EMBL" id="ASPP01020256">
    <property type="protein sequence ID" value="ETO14029.1"/>
    <property type="molecule type" value="Genomic_DNA"/>
</dbReference>
<dbReference type="PANTHER" id="PTHR10252:SF54">
    <property type="entry name" value="CHROMATIN ACCESSIBILITY COMPLEX PROTEIN 1"/>
    <property type="match status" value="1"/>
</dbReference>
<dbReference type="AlphaFoldDB" id="X6MJK3"/>
<evidence type="ECO:0000256" key="2">
    <source>
        <dbReference type="ARBA" id="ARBA00023242"/>
    </source>
</evidence>
<dbReference type="SUPFAM" id="SSF47095">
    <property type="entry name" value="HMG-box"/>
    <property type="match status" value="1"/>
</dbReference>
<dbReference type="OMA" id="TRTITHF"/>
<dbReference type="PROSITE" id="PS50118">
    <property type="entry name" value="HMG_BOX_2"/>
    <property type="match status" value="1"/>
</dbReference>
<feature type="region of interest" description="Disordered" evidence="4">
    <location>
        <begin position="1"/>
        <end position="40"/>
    </location>
</feature>
<dbReference type="Proteomes" id="UP000023152">
    <property type="component" value="Unassembled WGS sequence"/>
</dbReference>
<feature type="DNA-binding region" description="HMG box" evidence="3">
    <location>
        <begin position="38"/>
        <end position="106"/>
    </location>
</feature>
<dbReference type="PANTHER" id="PTHR10252">
    <property type="entry name" value="HISTONE-LIKE TRANSCRIPTION FACTOR CCAAT-RELATED"/>
    <property type="match status" value="1"/>
</dbReference>
<dbReference type="Gene3D" id="1.10.30.10">
    <property type="entry name" value="High mobility group box domain"/>
    <property type="match status" value="1"/>
</dbReference>
<comment type="subcellular location">
    <subcellularLocation>
        <location evidence="1">Nucleus</location>
    </subcellularLocation>
</comment>
<dbReference type="InterPro" id="IPR009071">
    <property type="entry name" value="HMG_box_dom"/>
</dbReference>
<dbReference type="SMART" id="SM00398">
    <property type="entry name" value="HMG"/>
    <property type="match status" value="1"/>
</dbReference>
<accession>X6MJK3</accession>
<evidence type="ECO:0000259" key="5">
    <source>
        <dbReference type="PROSITE" id="PS50118"/>
    </source>
</evidence>
<dbReference type="Pfam" id="PF00505">
    <property type="entry name" value="HMG_box"/>
    <property type="match status" value="1"/>
</dbReference>
<sequence length="217" mass="24568">MDNNDSQNEMDTLEFDLKEDSDEEAEEEAATTAPEKVSKPPSCGYMLFASEYRAKEAQNLKGMKVSEQMKQIAAAWKGLAPEEMEVYNSRCQKLKEAYNEAHGDEKEVTKMKTDGRALQLPVGRIKKLIHLDKDNKRTSKECTTAITKATEEFVKCLTLHAVENASANHKKTLQEKDVLYAIHSIRKYSFLKHAFARPTNAFFPTLASSKKNTLNDK</sequence>
<organism evidence="6 7">
    <name type="scientific">Reticulomyxa filosa</name>
    <dbReference type="NCBI Taxonomy" id="46433"/>
    <lineage>
        <taxon>Eukaryota</taxon>
        <taxon>Sar</taxon>
        <taxon>Rhizaria</taxon>
        <taxon>Retaria</taxon>
        <taxon>Foraminifera</taxon>
        <taxon>Monothalamids</taxon>
        <taxon>Reticulomyxidae</taxon>
        <taxon>Reticulomyxa</taxon>
    </lineage>
</organism>
<evidence type="ECO:0000256" key="4">
    <source>
        <dbReference type="SAM" id="MobiDB-lite"/>
    </source>
</evidence>
<feature type="compositionally biased region" description="Polar residues" evidence="4">
    <location>
        <begin position="1"/>
        <end position="10"/>
    </location>
</feature>
<evidence type="ECO:0000256" key="3">
    <source>
        <dbReference type="PROSITE-ProRule" id="PRU00267"/>
    </source>
</evidence>
<reference evidence="6 7" key="1">
    <citation type="journal article" date="2013" name="Curr. Biol.">
        <title>The Genome of the Foraminiferan Reticulomyxa filosa.</title>
        <authorList>
            <person name="Glockner G."/>
            <person name="Hulsmann N."/>
            <person name="Schleicher M."/>
            <person name="Noegel A.A."/>
            <person name="Eichinger L."/>
            <person name="Gallinger C."/>
            <person name="Pawlowski J."/>
            <person name="Sierra R."/>
            <person name="Euteneuer U."/>
            <person name="Pillet L."/>
            <person name="Moustafa A."/>
            <person name="Platzer M."/>
            <person name="Groth M."/>
            <person name="Szafranski K."/>
            <person name="Schliwa M."/>
        </authorList>
    </citation>
    <scope>NUCLEOTIDE SEQUENCE [LARGE SCALE GENOMIC DNA]</scope>
</reference>